<dbReference type="InterPro" id="IPR043149">
    <property type="entry name" value="TagF_N"/>
</dbReference>
<dbReference type="GO" id="GO:0005886">
    <property type="term" value="C:plasma membrane"/>
    <property type="evidence" value="ECO:0007669"/>
    <property type="project" value="UniProtKB-SubCell"/>
</dbReference>
<comment type="subcellular location">
    <subcellularLocation>
        <location evidence="1">Cell membrane</location>
        <topology evidence="1">Peripheral membrane protein</topology>
    </subcellularLocation>
</comment>
<evidence type="ECO:0000256" key="5">
    <source>
        <dbReference type="ARBA" id="ARBA00022944"/>
    </source>
</evidence>
<dbReference type="Gene3D" id="3.40.50.12580">
    <property type="match status" value="1"/>
</dbReference>
<evidence type="ECO:0000313" key="8">
    <source>
        <dbReference type="Proteomes" id="UP000176445"/>
    </source>
</evidence>
<evidence type="ECO:0000256" key="6">
    <source>
        <dbReference type="ARBA" id="ARBA00023136"/>
    </source>
</evidence>
<dbReference type="PANTHER" id="PTHR37316:SF3">
    <property type="entry name" value="TEICHOIC ACID GLYCEROL-PHOSPHATE TRANSFERASE"/>
    <property type="match status" value="1"/>
</dbReference>
<comment type="caution">
    <text evidence="7">The sequence shown here is derived from an EMBL/GenBank/DDBJ whole genome shotgun (WGS) entry which is preliminary data.</text>
</comment>
<keyword evidence="6" id="KW-0472">Membrane</keyword>
<sequence length="388" mass="44189">MTPLRAMRAFFRISFGWLLFCLSFLTPRFHDRWVFIGWHKDKDGEVFADNAKYLFLHASRKPIESIWLAQDERAATRLRARGYRATAKHTLRGMWYALTASITVIDAHLMFEDWRCTGRTFLVQLWHGIPSRKIGAQLAGSYRSPSRLLEPHVRRSQDLVFAPSPRTAKIMEEAFAHRDRHVEIENYPRNDVLVRDIEGADIDAYNVPQTGRIKILYAPTFRAGGKDPLEGWDMSRLSSLLTKYDAALYVQYHTKTVLSLGDAAFGERIHYLGGKDIQPILKHFDIHITAYSSVANDFLLLDCPIIYDMREHAAYESTGLQDDFDALTGGPSARTFDELLHHLERALAGDDAFAAERARVKKYLYAVEAGGASGRVFEAIRCHASSSY</sequence>
<evidence type="ECO:0000256" key="2">
    <source>
        <dbReference type="ARBA" id="ARBA00010488"/>
    </source>
</evidence>
<dbReference type="InterPro" id="IPR043148">
    <property type="entry name" value="TagF_C"/>
</dbReference>
<keyword evidence="4" id="KW-0808">Transferase</keyword>
<evidence type="ECO:0000313" key="7">
    <source>
        <dbReference type="EMBL" id="OGG50200.1"/>
    </source>
</evidence>
<keyword evidence="5" id="KW-0777">Teichoic acid biosynthesis</keyword>
<dbReference type="Pfam" id="PF04464">
    <property type="entry name" value="Glyphos_transf"/>
    <property type="match status" value="1"/>
</dbReference>
<reference evidence="7 8" key="1">
    <citation type="journal article" date="2016" name="Nat. Commun.">
        <title>Thousands of microbial genomes shed light on interconnected biogeochemical processes in an aquifer system.</title>
        <authorList>
            <person name="Anantharaman K."/>
            <person name="Brown C.T."/>
            <person name="Hug L.A."/>
            <person name="Sharon I."/>
            <person name="Castelle C.J."/>
            <person name="Probst A.J."/>
            <person name="Thomas B.C."/>
            <person name="Singh A."/>
            <person name="Wilkins M.J."/>
            <person name="Karaoz U."/>
            <person name="Brodie E.L."/>
            <person name="Williams K.H."/>
            <person name="Hubbard S.S."/>
            <person name="Banfield J.F."/>
        </authorList>
    </citation>
    <scope>NUCLEOTIDE SEQUENCE [LARGE SCALE GENOMIC DNA]</scope>
</reference>
<dbReference type="SUPFAM" id="SSF53756">
    <property type="entry name" value="UDP-Glycosyltransferase/glycogen phosphorylase"/>
    <property type="match status" value="1"/>
</dbReference>
<proteinExistence type="inferred from homology"/>
<dbReference type="GO" id="GO:0047355">
    <property type="term" value="F:CDP-glycerol glycerophosphotransferase activity"/>
    <property type="evidence" value="ECO:0007669"/>
    <property type="project" value="InterPro"/>
</dbReference>
<comment type="similarity">
    <text evidence="2">Belongs to the CDP-glycerol glycerophosphotransferase family.</text>
</comment>
<evidence type="ECO:0000256" key="1">
    <source>
        <dbReference type="ARBA" id="ARBA00004202"/>
    </source>
</evidence>
<dbReference type="EMBL" id="MFKW01000054">
    <property type="protein sequence ID" value="OGG50200.1"/>
    <property type="molecule type" value="Genomic_DNA"/>
</dbReference>
<dbReference type="PANTHER" id="PTHR37316">
    <property type="entry name" value="TEICHOIC ACID GLYCEROL-PHOSPHATE PRIMASE"/>
    <property type="match status" value="1"/>
</dbReference>
<name>A0A1F6CME9_9BACT</name>
<dbReference type="Gene3D" id="3.40.50.11820">
    <property type="match status" value="1"/>
</dbReference>
<dbReference type="AlphaFoldDB" id="A0A1F6CME9"/>
<evidence type="ECO:0000256" key="4">
    <source>
        <dbReference type="ARBA" id="ARBA00022679"/>
    </source>
</evidence>
<accession>A0A1F6CME9</accession>
<protein>
    <recommendedName>
        <fullName evidence="9">CDP-glycerol glycerophosphotransferase</fullName>
    </recommendedName>
</protein>
<dbReference type="InterPro" id="IPR007554">
    <property type="entry name" value="Glycerophosphate_synth"/>
</dbReference>
<dbReference type="InterPro" id="IPR051612">
    <property type="entry name" value="Teichoic_Acid_Biosynth"/>
</dbReference>
<keyword evidence="3" id="KW-1003">Cell membrane</keyword>
<dbReference type="GO" id="GO:0019350">
    <property type="term" value="P:teichoic acid biosynthetic process"/>
    <property type="evidence" value="ECO:0007669"/>
    <property type="project" value="UniProtKB-KW"/>
</dbReference>
<evidence type="ECO:0008006" key="9">
    <source>
        <dbReference type="Google" id="ProtNLM"/>
    </source>
</evidence>
<gene>
    <name evidence="7" type="ORF">A2704_02570</name>
</gene>
<dbReference type="Proteomes" id="UP000176445">
    <property type="component" value="Unassembled WGS sequence"/>
</dbReference>
<evidence type="ECO:0000256" key="3">
    <source>
        <dbReference type="ARBA" id="ARBA00022475"/>
    </source>
</evidence>
<organism evidence="7 8">
    <name type="scientific">Candidatus Kaiserbacteria bacterium RIFCSPHIGHO2_01_FULL_54_36b</name>
    <dbReference type="NCBI Taxonomy" id="1798483"/>
    <lineage>
        <taxon>Bacteria</taxon>
        <taxon>Candidatus Kaiseribacteriota</taxon>
    </lineage>
</organism>